<keyword evidence="3" id="KW-0285">Flavoprotein</keyword>
<protein>
    <recommendedName>
        <fullName evidence="9">Prenylcysteine lyase domain-containing protein</fullName>
    </recommendedName>
</protein>
<keyword evidence="4 8" id="KW-0732">Signal</keyword>
<keyword evidence="5" id="KW-0274">FAD</keyword>
<comment type="similarity">
    <text evidence="2">Belongs to the prenylcysteine oxidase family.</text>
</comment>
<name>A0AB34KER4_9PEZI</name>
<feature type="chain" id="PRO_5044311312" description="Prenylcysteine lyase domain-containing protein" evidence="8">
    <location>
        <begin position="22"/>
        <end position="523"/>
    </location>
</feature>
<feature type="domain" description="Prenylcysteine lyase" evidence="9">
    <location>
        <begin position="148"/>
        <end position="513"/>
    </location>
</feature>
<dbReference type="InterPro" id="IPR036188">
    <property type="entry name" value="FAD/NAD-bd_sf"/>
</dbReference>
<feature type="signal peptide" evidence="8">
    <location>
        <begin position="1"/>
        <end position="21"/>
    </location>
</feature>
<evidence type="ECO:0000256" key="8">
    <source>
        <dbReference type="SAM" id="SignalP"/>
    </source>
</evidence>
<dbReference type="EMBL" id="JAAQHG020000037">
    <property type="protein sequence ID" value="KAL1583230.1"/>
    <property type="molecule type" value="Genomic_DNA"/>
</dbReference>
<evidence type="ECO:0000313" key="11">
    <source>
        <dbReference type="Proteomes" id="UP000803884"/>
    </source>
</evidence>
<evidence type="ECO:0000256" key="6">
    <source>
        <dbReference type="ARBA" id="ARBA00023002"/>
    </source>
</evidence>
<comment type="cofactor">
    <cofactor evidence="1">
        <name>FAD</name>
        <dbReference type="ChEBI" id="CHEBI:57692"/>
    </cofactor>
</comment>
<comment type="caution">
    <text evidence="10">The sequence shown here is derived from an EMBL/GenBank/DDBJ whole genome shotgun (WGS) entry which is preliminary data.</text>
</comment>
<dbReference type="SUPFAM" id="SSF51905">
    <property type="entry name" value="FAD/NAD(P)-binding domain"/>
    <property type="match status" value="1"/>
</dbReference>
<evidence type="ECO:0000256" key="5">
    <source>
        <dbReference type="ARBA" id="ARBA00022827"/>
    </source>
</evidence>
<dbReference type="Pfam" id="PF13450">
    <property type="entry name" value="NAD_binding_8"/>
    <property type="match status" value="1"/>
</dbReference>
<dbReference type="GeneID" id="96009301"/>
<evidence type="ECO:0000256" key="3">
    <source>
        <dbReference type="ARBA" id="ARBA00022630"/>
    </source>
</evidence>
<dbReference type="RefSeq" id="XP_069226337.1">
    <property type="nucleotide sequence ID" value="XM_069376463.1"/>
</dbReference>
<dbReference type="AlphaFoldDB" id="A0AB34KER4"/>
<evidence type="ECO:0000256" key="7">
    <source>
        <dbReference type="ARBA" id="ARBA00023180"/>
    </source>
</evidence>
<dbReference type="Proteomes" id="UP000803884">
    <property type="component" value="Unassembled WGS sequence"/>
</dbReference>
<dbReference type="InterPro" id="IPR010795">
    <property type="entry name" value="Prenylcys_lyase"/>
</dbReference>
<reference evidence="10 11" key="1">
    <citation type="journal article" date="2020" name="Microbiol. Resour. Announc.">
        <title>Draft Genome Sequence of a Cladosporium Species Isolated from the Mesophotic Ascidian Didemnum maculosum.</title>
        <authorList>
            <person name="Gioti A."/>
            <person name="Siaperas R."/>
            <person name="Nikolaivits E."/>
            <person name="Le Goff G."/>
            <person name="Ouazzani J."/>
            <person name="Kotoulas G."/>
            <person name="Topakas E."/>
        </authorList>
    </citation>
    <scope>NUCLEOTIDE SEQUENCE [LARGE SCALE GENOMIC DNA]</scope>
    <source>
        <strain evidence="10 11">TM138-S3</strain>
    </source>
</reference>
<dbReference type="PANTHER" id="PTHR15944:SF0">
    <property type="entry name" value="PRENYLCYSTEINE LYASE DOMAIN-CONTAINING PROTEIN"/>
    <property type="match status" value="1"/>
</dbReference>
<dbReference type="GO" id="GO:0030328">
    <property type="term" value="P:prenylcysteine catabolic process"/>
    <property type="evidence" value="ECO:0007669"/>
    <property type="project" value="InterPro"/>
</dbReference>
<dbReference type="InterPro" id="IPR017046">
    <property type="entry name" value="Prenylcysteine_Oxase1"/>
</dbReference>
<evidence type="ECO:0000313" key="10">
    <source>
        <dbReference type="EMBL" id="KAL1583230.1"/>
    </source>
</evidence>
<evidence type="ECO:0000256" key="4">
    <source>
        <dbReference type="ARBA" id="ARBA00022729"/>
    </source>
</evidence>
<gene>
    <name evidence="10" type="ORF">WHR41_07859</name>
</gene>
<dbReference type="PIRSF" id="PIRSF036292">
    <property type="entry name" value="Prenylcysteine_oxidase"/>
    <property type="match status" value="1"/>
</dbReference>
<keyword evidence="6" id="KW-0560">Oxidoreductase</keyword>
<accession>A0AB34KER4</accession>
<dbReference type="GO" id="GO:0030327">
    <property type="term" value="P:prenylated protein catabolic process"/>
    <property type="evidence" value="ECO:0007669"/>
    <property type="project" value="TreeGrafter"/>
</dbReference>
<keyword evidence="7" id="KW-0325">Glycoprotein</keyword>
<sequence length="523" mass="57279">MMVLWYHLVAALAVWTAPAIASREQIVFNNQDHPRVKQVAIIGAGAAGSSSAYHLSQFAETAGIPVNVTIFEKNTQIGGRSTTVHAYDDASFPIELGASVFVEVNRILVDAVKTFNLSTSSFSTTGEDIPGPDIGVWNGNQFVFTQDNEGGWWDSAKLFYKYGLSPLRTLNLMKATVGKFLKMYEEPVFPFASLTQAAQNVGLLAVTSATGEDFLRENNIGTPFAREIIQASTRVNYAQNIDNFHGLETMVCMASRGAMSVEGGNWQIFANMVASSKSSILLETEVTKIEQAKDGGFDLISKGLSPELHSQILTSRFDDVILAAPFQYSNIDISSIDFRTPDAFPYVKLHVTLFTSPHLLSPAFFGLSANKAAPQVIVTTLPPGEHPPADATAGSPGFYSISLLQDMINPKTGATEYAYKIFSPAPPNSTFLAALLGVECEEGEVSDEDITWIYRKAWHSYPYEYPRDSFEDVKLSNNLWYTSGIERFISTMETSALMGKNVARLVVDRWLQADKLGMGSTDL</sequence>
<evidence type="ECO:0000256" key="1">
    <source>
        <dbReference type="ARBA" id="ARBA00001974"/>
    </source>
</evidence>
<evidence type="ECO:0000256" key="2">
    <source>
        <dbReference type="ARBA" id="ARBA00009967"/>
    </source>
</evidence>
<dbReference type="PANTHER" id="PTHR15944">
    <property type="entry name" value="FARNESYLCYSTEINE LYASE"/>
    <property type="match status" value="1"/>
</dbReference>
<keyword evidence="11" id="KW-1185">Reference proteome</keyword>
<organism evidence="10 11">
    <name type="scientific">Cladosporium halotolerans</name>
    <dbReference type="NCBI Taxonomy" id="1052096"/>
    <lineage>
        <taxon>Eukaryota</taxon>
        <taxon>Fungi</taxon>
        <taxon>Dikarya</taxon>
        <taxon>Ascomycota</taxon>
        <taxon>Pezizomycotina</taxon>
        <taxon>Dothideomycetes</taxon>
        <taxon>Dothideomycetidae</taxon>
        <taxon>Cladosporiales</taxon>
        <taxon>Cladosporiaceae</taxon>
        <taxon>Cladosporium</taxon>
    </lineage>
</organism>
<dbReference type="Gene3D" id="3.50.50.60">
    <property type="entry name" value="FAD/NAD(P)-binding domain"/>
    <property type="match status" value="1"/>
</dbReference>
<evidence type="ECO:0000259" key="9">
    <source>
        <dbReference type="Pfam" id="PF07156"/>
    </source>
</evidence>
<proteinExistence type="inferred from homology"/>
<dbReference type="GO" id="GO:0001735">
    <property type="term" value="F:prenylcysteine oxidase activity"/>
    <property type="evidence" value="ECO:0007669"/>
    <property type="project" value="InterPro"/>
</dbReference>
<dbReference type="Pfam" id="PF07156">
    <property type="entry name" value="Prenylcys_lyase"/>
    <property type="match status" value="1"/>
</dbReference>